<dbReference type="AlphaFoldDB" id="A0A2W1JMB4"/>
<gene>
    <name evidence="1" type="ORF">C1752_01488</name>
</gene>
<evidence type="ECO:0000313" key="1">
    <source>
        <dbReference type="EMBL" id="PZD74439.1"/>
    </source>
</evidence>
<accession>A0A2W1JMB4</accession>
<keyword evidence="2" id="KW-1185">Reference proteome</keyword>
<evidence type="ECO:0000313" key="2">
    <source>
        <dbReference type="Proteomes" id="UP000248857"/>
    </source>
</evidence>
<protein>
    <submittedName>
        <fullName evidence="1">Uncharacterized protein</fullName>
    </submittedName>
</protein>
<dbReference type="Proteomes" id="UP000248857">
    <property type="component" value="Unassembled WGS sequence"/>
</dbReference>
<proteinExistence type="predicted"/>
<organism evidence="1 2">
    <name type="scientific">Acaryochloris thomasi RCC1774</name>
    <dbReference type="NCBI Taxonomy" id="1764569"/>
    <lineage>
        <taxon>Bacteria</taxon>
        <taxon>Bacillati</taxon>
        <taxon>Cyanobacteriota</taxon>
        <taxon>Cyanophyceae</taxon>
        <taxon>Acaryochloridales</taxon>
        <taxon>Acaryochloridaceae</taxon>
        <taxon>Acaryochloris</taxon>
        <taxon>Acaryochloris thomasi</taxon>
    </lineage>
</organism>
<comment type="caution">
    <text evidence="1">The sequence shown here is derived from an EMBL/GenBank/DDBJ whole genome shotgun (WGS) entry which is preliminary data.</text>
</comment>
<reference evidence="1 2" key="1">
    <citation type="journal article" date="2018" name="Sci. Rep.">
        <title>A novel species of the marine cyanobacterium Acaryochloris with a unique pigment content and lifestyle.</title>
        <authorList>
            <person name="Partensky F."/>
            <person name="Six C."/>
            <person name="Ratin M."/>
            <person name="Garczarek L."/>
            <person name="Vaulot D."/>
            <person name="Probert I."/>
            <person name="Calteau A."/>
            <person name="Gourvil P."/>
            <person name="Marie D."/>
            <person name="Grebert T."/>
            <person name="Bouchier C."/>
            <person name="Le Panse S."/>
            <person name="Gachenot M."/>
            <person name="Rodriguez F."/>
            <person name="Garrido J.L."/>
        </authorList>
    </citation>
    <scope>NUCLEOTIDE SEQUENCE [LARGE SCALE GENOMIC DNA]</scope>
    <source>
        <strain evidence="1 2">RCC1774</strain>
    </source>
</reference>
<dbReference type="EMBL" id="PQWO01000003">
    <property type="protein sequence ID" value="PZD74439.1"/>
    <property type="molecule type" value="Genomic_DNA"/>
</dbReference>
<name>A0A2W1JMB4_9CYAN</name>
<sequence>MDLIDESVATALTHRDGAIFGSNLEGSHRYAGDFVSYEISCLQVFKNGLNISLALAIALS</sequence>